<gene>
    <name evidence="2" type="ORF">VAMP_258n1</name>
</gene>
<dbReference type="EC" id="3.1.21.5" evidence="2"/>
<reference evidence="2 3" key="1">
    <citation type="journal article" date="2021" name="Nat. Commun.">
        <title>Reductive evolution and unique predatory mode in the CPR bacterium Vampirococcus lugosii.</title>
        <authorList>
            <person name="Moreira D."/>
            <person name="Zivanovic Y."/>
            <person name="Lopez-Archilla A.I."/>
            <person name="Iniesto M."/>
            <person name="Lopez-Garcia P."/>
        </authorList>
    </citation>
    <scope>NUCLEOTIDE SEQUENCE [LARGE SCALE GENOMIC DNA]</scope>
    <source>
        <strain evidence="2">Chiprana</strain>
    </source>
</reference>
<keyword evidence="3" id="KW-1185">Reference proteome</keyword>
<dbReference type="GO" id="GO:0015668">
    <property type="term" value="F:type III site-specific deoxyribonuclease activity"/>
    <property type="evidence" value="ECO:0007669"/>
    <property type="project" value="UniProtKB-EC"/>
</dbReference>
<sequence>FILGNIRYDLVGEIMKNTLLTRKTIVKILSKIHTIKFEQFKINPEDFIKKVSNFINEQKASTLINNIVYNAIDQKYDSDIFTINNFKGSLKDNILQVQKHIYDYVKTDSQVERNLAGELETGEILVYAKLPSSFKIPTPIGNYNPDWAIVIDKKDVKYVYFIAETKGSLETLQLKGAEDLKIQYAKKHFEALGNNDIKYEVIAGYSDLMQEVFR</sequence>
<dbReference type="Proteomes" id="UP000680365">
    <property type="component" value="Unassembled WGS sequence"/>
</dbReference>
<accession>A0ABS5QM53</accession>
<evidence type="ECO:0000313" key="3">
    <source>
        <dbReference type="Proteomes" id="UP000680365"/>
    </source>
</evidence>
<feature type="non-terminal residue" evidence="2">
    <location>
        <position position="1"/>
    </location>
</feature>
<feature type="domain" description="Type III restriction enzyme C-terminal endonuclease" evidence="1">
    <location>
        <begin position="98"/>
        <end position="202"/>
    </location>
</feature>
<proteinExistence type="predicted"/>
<evidence type="ECO:0000259" key="1">
    <source>
        <dbReference type="Pfam" id="PF19778"/>
    </source>
</evidence>
<comment type="caution">
    <text evidence="2">The sequence shown here is derived from an EMBL/GenBank/DDBJ whole genome shotgun (WGS) entry which is preliminary data.</text>
</comment>
<protein>
    <submittedName>
        <fullName evidence="2">Type III restriction-modification system methylation subunit</fullName>
        <ecNumber evidence="2">3.1.21.5</ecNumber>
    </submittedName>
</protein>
<dbReference type="InterPro" id="IPR045572">
    <property type="entry name" value="RE_endonuc_C"/>
</dbReference>
<keyword evidence="2" id="KW-0378">Hydrolase</keyword>
<evidence type="ECO:0000313" key="2">
    <source>
        <dbReference type="EMBL" id="MBS8122280.1"/>
    </source>
</evidence>
<dbReference type="EMBL" id="JAEDAM010000065">
    <property type="protein sequence ID" value="MBS8122280.1"/>
    <property type="molecule type" value="Genomic_DNA"/>
</dbReference>
<dbReference type="Pfam" id="PF19778">
    <property type="entry name" value="RE_endonuc"/>
    <property type="match status" value="1"/>
</dbReference>
<organism evidence="2 3">
    <name type="scientific">Candidatus Vampirococcus lugosii</name>
    <dbReference type="NCBI Taxonomy" id="2789015"/>
    <lineage>
        <taxon>Bacteria</taxon>
        <taxon>Candidatus Absconditibacteriota</taxon>
        <taxon>Vampirococcus</taxon>
    </lineage>
</organism>
<name>A0ABS5QM53_9BACT</name>